<dbReference type="SMART" id="SM00132">
    <property type="entry name" value="LIM"/>
    <property type="match status" value="1"/>
</dbReference>
<reference evidence="8" key="2">
    <citation type="journal article" date="2014" name="Nat. Commun.">
        <title>The cavefish genome reveals candidate genes for eye loss.</title>
        <authorList>
            <person name="McGaugh S.E."/>
            <person name="Gross J.B."/>
            <person name="Aken B."/>
            <person name="Blin M."/>
            <person name="Borowsky R."/>
            <person name="Chalopin D."/>
            <person name="Hinaux H."/>
            <person name="Jeffery W.R."/>
            <person name="Keene A."/>
            <person name="Ma L."/>
            <person name="Minx P."/>
            <person name="Murphy D."/>
            <person name="O'Quin K.E."/>
            <person name="Retaux S."/>
            <person name="Rohner N."/>
            <person name="Searle S.M."/>
            <person name="Stahl B.A."/>
            <person name="Tabin C."/>
            <person name="Volff J.N."/>
            <person name="Yoshizawa M."/>
            <person name="Warren W.C."/>
        </authorList>
    </citation>
    <scope>NUCLEOTIDE SEQUENCE [LARGE SCALE GENOMIC DNA]</scope>
    <source>
        <strain evidence="8">female</strain>
    </source>
</reference>
<feature type="transmembrane region" description="Helical" evidence="5">
    <location>
        <begin position="96"/>
        <end position="119"/>
    </location>
</feature>
<feature type="transmembrane region" description="Helical" evidence="5">
    <location>
        <begin position="166"/>
        <end position="185"/>
    </location>
</feature>
<feature type="transmembrane region" description="Helical" evidence="5">
    <location>
        <begin position="237"/>
        <end position="256"/>
    </location>
</feature>
<reference evidence="7" key="3">
    <citation type="submission" date="2025-08" db="UniProtKB">
        <authorList>
            <consortium name="Ensembl"/>
        </authorList>
    </citation>
    <scope>IDENTIFICATION</scope>
</reference>
<dbReference type="InParanoid" id="A0A3B1KF76"/>
<feature type="transmembrane region" description="Helical" evidence="5">
    <location>
        <begin position="263"/>
        <end position="283"/>
    </location>
</feature>
<evidence type="ECO:0000313" key="7">
    <source>
        <dbReference type="Ensembl" id="ENSAMXP00000052364.1"/>
    </source>
</evidence>
<dbReference type="InterPro" id="IPR001781">
    <property type="entry name" value="Znf_LIM"/>
</dbReference>
<feature type="transmembrane region" description="Helical" evidence="5">
    <location>
        <begin position="20"/>
        <end position="42"/>
    </location>
</feature>
<dbReference type="Ensembl" id="ENSAMXT00000051199.1">
    <property type="protein sequence ID" value="ENSAMXP00000052364.1"/>
    <property type="gene ID" value="ENSAMXG00000041568.1"/>
</dbReference>
<feature type="transmembrane region" description="Helical" evidence="5">
    <location>
        <begin position="63"/>
        <end position="84"/>
    </location>
</feature>
<evidence type="ECO:0000256" key="5">
    <source>
        <dbReference type="SAM" id="Phobius"/>
    </source>
</evidence>
<evidence type="ECO:0000313" key="8">
    <source>
        <dbReference type="Proteomes" id="UP000018467"/>
    </source>
</evidence>
<evidence type="ECO:0000256" key="3">
    <source>
        <dbReference type="ARBA" id="ARBA00023038"/>
    </source>
</evidence>
<sequence>MLLNSSSSFTHLFLITSSNSSLPLFLITFLSLHLFLISYLKLSHIFFISTSSLPHLFLRLSHLFLKYFLFSTPYFSSLPLKFFLSLSSSSSSSLSLLFLKLIYSTSLPFFIHLFLKFFLISPSSLHSHLSFSQTLPQTHFLFSLPQTLLNLFLIYSILFSSLPSQTIHYLFICSFLPHLSLFSSFSLTSSSNSSFPLLFLICSSIPQTLSLLFLKLNLFSLFLSQLSSSLSYLFFKLYFPDHFLICSTFFLISFLNSSTLPHLLISSSSLALLILISFSSFLITSTNSSACTYCGRPVGNDARITIEHLNISCHPECFQCGICSKPMGDFLDNMFLHRGTVHCENCYANVL</sequence>
<keyword evidence="5" id="KW-1133">Transmembrane helix</keyword>
<keyword evidence="1 4" id="KW-0479">Metal-binding</keyword>
<name>A0A3B1KF76_ASTMX</name>
<evidence type="ECO:0000259" key="6">
    <source>
        <dbReference type="PROSITE" id="PS50023"/>
    </source>
</evidence>
<reference evidence="7" key="4">
    <citation type="submission" date="2025-09" db="UniProtKB">
        <authorList>
            <consortium name="Ensembl"/>
        </authorList>
    </citation>
    <scope>IDENTIFICATION</scope>
</reference>
<evidence type="ECO:0000256" key="1">
    <source>
        <dbReference type="ARBA" id="ARBA00022723"/>
    </source>
</evidence>
<evidence type="ECO:0000256" key="4">
    <source>
        <dbReference type="PROSITE-ProRule" id="PRU00125"/>
    </source>
</evidence>
<organism evidence="7 8">
    <name type="scientific">Astyanax mexicanus</name>
    <name type="common">Blind cave fish</name>
    <name type="synonym">Astyanax fasciatus mexicanus</name>
    <dbReference type="NCBI Taxonomy" id="7994"/>
    <lineage>
        <taxon>Eukaryota</taxon>
        <taxon>Metazoa</taxon>
        <taxon>Chordata</taxon>
        <taxon>Craniata</taxon>
        <taxon>Vertebrata</taxon>
        <taxon>Euteleostomi</taxon>
        <taxon>Actinopterygii</taxon>
        <taxon>Neopterygii</taxon>
        <taxon>Teleostei</taxon>
        <taxon>Ostariophysi</taxon>
        <taxon>Characiformes</taxon>
        <taxon>Characoidei</taxon>
        <taxon>Acestrorhamphidae</taxon>
        <taxon>Acestrorhamphinae</taxon>
        <taxon>Astyanax</taxon>
    </lineage>
</organism>
<dbReference type="PROSITE" id="PS50023">
    <property type="entry name" value="LIM_DOMAIN_2"/>
    <property type="match status" value="1"/>
</dbReference>
<dbReference type="STRING" id="7994.ENSAMXP00000052364"/>
<dbReference type="InterPro" id="IPR052621">
    <property type="entry name" value="Cell_Prolif/Cornif_Regul"/>
</dbReference>
<keyword evidence="8" id="KW-1185">Reference proteome</keyword>
<dbReference type="CDD" id="cd08368">
    <property type="entry name" value="LIM"/>
    <property type="match status" value="1"/>
</dbReference>
<keyword evidence="5" id="KW-0812">Transmembrane</keyword>
<dbReference type="Pfam" id="PF00412">
    <property type="entry name" value="LIM"/>
    <property type="match status" value="1"/>
</dbReference>
<feature type="domain" description="LIM zinc-binding" evidence="6">
    <location>
        <begin position="289"/>
        <end position="351"/>
    </location>
</feature>
<dbReference type="GeneTree" id="ENSGT00530000063872"/>
<feature type="transmembrane region" description="Helical" evidence="5">
    <location>
        <begin position="140"/>
        <end position="160"/>
    </location>
</feature>
<proteinExistence type="predicted"/>
<feature type="transmembrane region" description="Helical" evidence="5">
    <location>
        <begin position="197"/>
        <end position="217"/>
    </location>
</feature>
<dbReference type="PANTHER" id="PTHR15468:SF2">
    <property type="entry name" value="ZINC FINGER PROTEIN 185"/>
    <property type="match status" value="1"/>
</dbReference>
<dbReference type="GO" id="GO:0046872">
    <property type="term" value="F:metal ion binding"/>
    <property type="evidence" value="ECO:0007669"/>
    <property type="project" value="UniProtKB-KW"/>
</dbReference>
<keyword evidence="2 4" id="KW-0862">Zinc</keyword>
<keyword evidence="3 4" id="KW-0440">LIM domain</keyword>
<dbReference type="Gene3D" id="2.10.110.10">
    <property type="entry name" value="Cysteine Rich Protein"/>
    <property type="match status" value="1"/>
</dbReference>
<dbReference type="AlphaFoldDB" id="A0A3B1KF76"/>
<dbReference type="PANTHER" id="PTHR15468">
    <property type="entry name" value="ZNF185"/>
    <property type="match status" value="1"/>
</dbReference>
<dbReference type="Bgee" id="ENSAMXG00000041568">
    <property type="expression patterns" value="Expressed in zone of skin and 13 other cell types or tissues"/>
</dbReference>
<accession>A0A3B1KF76</accession>
<reference evidence="8" key="1">
    <citation type="submission" date="2013-03" db="EMBL/GenBank/DDBJ databases">
        <authorList>
            <person name="Jeffery W."/>
            <person name="Warren W."/>
            <person name="Wilson R.K."/>
        </authorList>
    </citation>
    <scope>NUCLEOTIDE SEQUENCE</scope>
    <source>
        <strain evidence="8">female</strain>
    </source>
</reference>
<dbReference type="Proteomes" id="UP000018467">
    <property type="component" value="Unassembled WGS sequence"/>
</dbReference>
<keyword evidence="5" id="KW-0472">Membrane</keyword>
<evidence type="ECO:0000256" key="2">
    <source>
        <dbReference type="ARBA" id="ARBA00022833"/>
    </source>
</evidence>
<protein>
    <recommendedName>
        <fullName evidence="6">LIM zinc-binding domain-containing protein</fullName>
    </recommendedName>
</protein>
<dbReference type="PROSITE" id="PS00478">
    <property type="entry name" value="LIM_DOMAIN_1"/>
    <property type="match status" value="1"/>
</dbReference>